<evidence type="ECO:0000313" key="6">
    <source>
        <dbReference type="Proteomes" id="UP000831495"/>
    </source>
</evidence>
<keyword evidence="4" id="KW-0479">Metal-binding</keyword>
<dbReference type="InterPro" id="IPR036069">
    <property type="entry name" value="DUF34/NIF3_sf"/>
</dbReference>
<dbReference type="InterPro" id="IPR002678">
    <property type="entry name" value="DUF34/NIF3"/>
</dbReference>
<protein>
    <recommendedName>
        <fullName evidence="3">GTP cyclohydrolase 1 type 2 homolog</fullName>
    </recommendedName>
</protein>
<accession>A0ABY4P799</accession>
<proteinExistence type="inferred from homology"/>
<evidence type="ECO:0000256" key="2">
    <source>
        <dbReference type="ARBA" id="ARBA00011643"/>
    </source>
</evidence>
<dbReference type="EMBL" id="CP093366">
    <property type="protein sequence ID" value="UQS81512.1"/>
    <property type="molecule type" value="Genomic_DNA"/>
</dbReference>
<dbReference type="SUPFAM" id="SSF102705">
    <property type="entry name" value="NIF3 (NGG1p interacting factor 3)-like"/>
    <property type="match status" value="1"/>
</dbReference>
<dbReference type="Gene3D" id="3.40.1390.30">
    <property type="entry name" value="NIF3 (NGG1p interacting factor 3)-like"/>
    <property type="match status" value="2"/>
</dbReference>
<evidence type="ECO:0000256" key="3">
    <source>
        <dbReference type="ARBA" id="ARBA00022112"/>
    </source>
</evidence>
<dbReference type="RefSeq" id="WP_249513783.1">
    <property type="nucleotide sequence ID" value="NZ_CP093366.1"/>
</dbReference>
<sequence length="265" mass="29802">MITGQELVQRIEKFSPLSLKMHDDPTGLQVGGLLQPVHRVLTTLDVRPEVVQEAIELKADFILAHHPLMFHPAKNLDISVPQNQMYADLLTHQITVYAAHTNLDRAPVGMNDWLAQSLDLQNIQPFNFDEQQIALGRFGSLPKSLTIQALAQKLKQVWQLSGVRVIAHDLADSVRTVGIIGGDGSKFYPEALKVPLDLLITGDVYYHTGHDLLANHLPVIDPGHHVESIFKYEMKKLLDQWNEECPFFQLTVMASQCNTDPFTFL</sequence>
<name>A0ABY4P799_9LACO</name>
<dbReference type="Proteomes" id="UP000831495">
    <property type="component" value="Chromosome"/>
</dbReference>
<dbReference type="PANTHER" id="PTHR13799:SF14">
    <property type="entry name" value="GTP CYCLOHYDROLASE 1 TYPE 2 HOMOLOG"/>
    <property type="match status" value="1"/>
</dbReference>
<gene>
    <name evidence="5" type="ORF">MOO45_04620</name>
</gene>
<evidence type="ECO:0000313" key="5">
    <source>
        <dbReference type="EMBL" id="UQS81512.1"/>
    </source>
</evidence>
<evidence type="ECO:0000256" key="1">
    <source>
        <dbReference type="ARBA" id="ARBA00006964"/>
    </source>
</evidence>
<dbReference type="Pfam" id="PF01784">
    <property type="entry name" value="DUF34_NIF3"/>
    <property type="match status" value="1"/>
</dbReference>
<dbReference type="NCBIfam" id="TIGR00486">
    <property type="entry name" value="YbgI_SA1388"/>
    <property type="match status" value="1"/>
</dbReference>
<reference evidence="5" key="1">
    <citation type="journal article" date="2022" name="Int. J. Syst. Evol. Microbiol.">
        <title>Apilactobacillus apisilvae sp. nov., Nicolia spurrieriana gen. nov. sp. nov., Bombilactobacillus folatiphilus sp. nov. and Bombilactobacillus thymidiniphilus sp. nov., four new lactic acid bacterial isolates from stingless bees Tetragonula carbonaria and Austroplebeia australis.</title>
        <authorList>
            <person name="Oliphant S.A."/>
            <person name="Watson-Haigh N.S."/>
            <person name="Sumby K.M."/>
            <person name="Gardner J."/>
            <person name="Groom S."/>
            <person name="Jiranek V."/>
        </authorList>
    </citation>
    <scope>NUCLEOTIDE SEQUENCE</scope>
    <source>
        <strain evidence="5">SG4_D2</strain>
    </source>
</reference>
<organism evidence="5 6">
    <name type="scientific">Bombilactobacillus folatiphilus</name>
    <dbReference type="NCBI Taxonomy" id="2923362"/>
    <lineage>
        <taxon>Bacteria</taxon>
        <taxon>Bacillati</taxon>
        <taxon>Bacillota</taxon>
        <taxon>Bacilli</taxon>
        <taxon>Lactobacillales</taxon>
        <taxon>Lactobacillaceae</taxon>
        <taxon>Bombilactobacillus</taxon>
    </lineage>
</organism>
<keyword evidence="6" id="KW-1185">Reference proteome</keyword>
<comment type="similarity">
    <text evidence="1">Belongs to the GTP cyclohydrolase I type 2/NIF3 family.</text>
</comment>
<dbReference type="PANTHER" id="PTHR13799">
    <property type="entry name" value="NGG1 INTERACTING FACTOR 3"/>
    <property type="match status" value="1"/>
</dbReference>
<evidence type="ECO:0000256" key="4">
    <source>
        <dbReference type="ARBA" id="ARBA00022723"/>
    </source>
</evidence>
<comment type="subunit">
    <text evidence="2">Homohexamer.</text>
</comment>